<keyword evidence="4 5" id="KW-0472">Membrane</keyword>
<feature type="transmembrane region" description="Helical" evidence="5">
    <location>
        <begin position="271"/>
        <end position="293"/>
    </location>
</feature>
<feature type="transmembrane region" description="Helical" evidence="5">
    <location>
        <begin position="238"/>
        <end position="259"/>
    </location>
</feature>
<feature type="transmembrane region" description="Helical" evidence="5">
    <location>
        <begin position="85"/>
        <end position="105"/>
    </location>
</feature>
<dbReference type="PROSITE" id="PS50850">
    <property type="entry name" value="MFS"/>
    <property type="match status" value="1"/>
</dbReference>
<evidence type="ECO:0000256" key="5">
    <source>
        <dbReference type="SAM" id="Phobius"/>
    </source>
</evidence>
<proteinExistence type="predicted"/>
<dbReference type="STRING" id="446469.Sked_03160"/>
<reference evidence="7 8" key="1">
    <citation type="journal article" date="2009" name="Stand. Genomic Sci.">
        <title>Complete genome sequence of Sanguibacter keddieii type strain (ST-74).</title>
        <authorList>
            <person name="Ivanova N."/>
            <person name="Sikorski J."/>
            <person name="Sims D."/>
            <person name="Brettin T."/>
            <person name="Detter J.C."/>
            <person name="Han C."/>
            <person name="Lapidus A."/>
            <person name="Copeland A."/>
            <person name="Glavina Del Rio T."/>
            <person name="Nolan M."/>
            <person name="Chen F."/>
            <person name="Lucas S."/>
            <person name="Tice H."/>
            <person name="Cheng J.F."/>
            <person name="Bruce D."/>
            <person name="Goodwin L."/>
            <person name="Pitluck S."/>
            <person name="Pati A."/>
            <person name="Mavromatis K."/>
            <person name="Chen A."/>
            <person name="Palaniappan K."/>
            <person name="D'haeseleer P."/>
            <person name="Chain P."/>
            <person name="Bristow J."/>
            <person name="Eisen J.A."/>
            <person name="Markowitz V."/>
            <person name="Hugenholtz P."/>
            <person name="Goker M."/>
            <person name="Pukall R."/>
            <person name="Klenk H.P."/>
            <person name="Kyrpides N.C."/>
        </authorList>
    </citation>
    <scope>NUCLEOTIDE SEQUENCE [LARGE SCALE GENOMIC DNA]</scope>
    <source>
        <strain evidence="8">ATCC 51767 / DSM 10542 / NCFB 3025 / ST-74</strain>
    </source>
</reference>
<dbReference type="InterPro" id="IPR011701">
    <property type="entry name" value="MFS"/>
</dbReference>
<evidence type="ECO:0000256" key="3">
    <source>
        <dbReference type="ARBA" id="ARBA00022989"/>
    </source>
</evidence>
<name>D1BJM8_SANKS</name>
<dbReference type="InterPro" id="IPR020846">
    <property type="entry name" value="MFS_dom"/>
</dbReference>
<feature type="domain" description="Major facilitator superfamily (MFS) profile" evidence="6">
    <location>
        <begin position="233"/>
        <end position="419"/>
    </location>
</feature>
<feature type="transmembrane region" description="Helical" evidence="5">
    <location>
        <begin position="111"/>
        <end position="132"/>
    </location>
</feature>
<accession>D1BJM8</accession>
<feature type="transmembrane region" description="Helical" evidence="5">
    <location>
        <begin position="170"/>
        <end position="189"/>
    </location>
</feature>
<dbReference type="AlphaFoldDB" id="D1BJM8"/>
<sequence length="419" mass="42879">MTMPAARDGRRLLWSALLLAVALNAAYGGLGGIVIPSQVALVDESRKEVGLAVVMTSSSLVTLVVSPWVGALSDRTRSRWGRRSPWILGAAVAAVPAVLSLGWATSVLGLTLGWVAAQALLNAVQSPFEAAVADGVDRRQRGRAGSFLGVGVAAGLALGVVWAARLVDRPVLATGALAGLVLVAAVVFVRQTSSGAALEGAVPEAALVGSAAGATPRASTVVATLVSLWRHDDFRRVFVGRFALVLGNQMISSYMLFILMDHVGLTRTEAAAQASLVVGVHTVCLGVGAALTGRWTDRLGRRKPFVVVSTVVVAAALVVPLVSPTVGAVLVYAVVAGLGRGVYLAVDTALMIDVLPEALTTGRDLAVLGLAQVLPQTLAPVVAALLLSATGGAYEGLFVLAIALVLVSLVPVLRIRGVA</sequence>
<dbReference type="GO" id="GO:0022857">
    <property type="term" value="F:transmembrane transporter activity"/>
    <property type="evidence" value="ECO:0007669"/>
    <property type="project" value="InterPro"/>
</dbReference>
<feature type="transmembrane region" description="Helical" evidence="5">
    <location>
        <begin position="329"/>
        <end position="353"/>
    </location>
</feature>
<keyword evidence="8" id="KW-1185">Reference proteome</keyword>
<feature type="transmembrane region" description="Helical" evidence="5">
    <location>
        <begin position="305"/>
        <end position="323"/>
    </location>
</feature>
<comment type="subcellular location">
    <subcellularLocation>
        <location evidence="1">Cell membrane</location>
        <topology evidence="1">Multi-pass membrane protein</topology>
    </subcellularLocation>
</comment>
<dbReference type="Proteomes" id="UP000000322">
    <property type="component" value="Chromosome"/>
</dbReference>
<dbReference type="HOGENOM" id="CLU_040011_1_1_11"/>
<evidence type="ECO:0000259" key="6">
    <source>
        <dbReference type="PROSITE" id="PS50850"/>
    </source>
</evidence>
<evidence type="ECO:0000256" key="4">
    <source>
        <dbReference type="ARBA" id="ARBA00023136"/>
    </source>
</evidence>
<dbReference type="PANTHER" id="PTHR23528">
    <property type="match status" value="1"/>
</dbReference>
<dbReference type="GO" id="GO:0005886">
    <property type="term" value="C:plasma membrane"/>
    <property type="evidence" value="ECO:0007669"/>
    <property type="project" value="UniProtKB-SubCell"/>
</dbReference>
<evidence type="ECO:0000313" key="8">
    <source>
        <dbReference type="Proteomes" id="UP000000322"/>
    </source>
</evidence>
<feature type="transmembrane region" description="Helical" evidence="5">
    <location>
        <begin position="393"/>
        <end position="413"/>
    </location>
</feature>
<feature type="transmembrane region" description="Helical" evidence="5">
    <location>
        <begin position="365"/>
        <end position="387"/>
    </location>
</feature>
<dbReference type="PANTHER" id="PTHR23528:SF1">
    <property type="entry name" value="MAJOR FACILITATOR SUPERFAMILY (MFS) PROFILE DOMAIN-CONTAINING PROTEIN"/>
    <property type="match status" value="1"/>
</dbReference>
<dbReference type="Pfam" id="PF07690">
    <property type="entry name" value="MFS_1"/>
    <property type="match status" value="1"/>
</dbReference>
<dbReference type="KEGG" id="ske:Sked_03160"/>
<dbReference type="InterPro" id="IPR036259">
    <property type="entry name" value="MFS_trans_sf"/>
</dbReference>
<evidence type="ECO:0000256" key="2">
    <source>
        <dbReference type="ARBA" id="ARBA00022692"/>
    </source>
</evidence>
<evidence type="ECO:0000313" key="7">
    <source>
        <dbReference type="EMBL" id="ACZ20284.1"/>
    </source>
</evidence>
<gene>
    <name evidence="7" type="ordered locus">Sked_03160</name>
</gene>
<keyword evidence="2 5" id="KW-0812">Transmembrane</keyword>
<evidence type="ECO:0000256" key="1">
    <source>
        <dbReference type="ARBA" id="ARBA00004651"/>
    </source>
</evidence>
<feature type="transmembrane region" description="Helical" evidence="5">
    <location>
        <begin position="52"/>
        <end position="73"/>
    </location>
</feature>
<dbReference type="SUPFAM" id="SSF103473">
    <property type="entry name" value="MFS general substrate transporter"/>
    <property type="match status" value="1"/>
</dbReference>
<keyword evidence="3 5" id="KW-1133">Transmembrane helix</keyword>
<dbReference type="EMBL" id="CP001819">
    <property type="protein sequence ID" value="ACZ20284.1"/>
    <property type="molecule type" value="Genomic_DNA"/>
</dbReference>
<dbReference type="Gene3D" id="1.20.1250.20">
    <property type="entry name" value="MFS general substrate transporter like domains"/>
    <property type="match status" value="2"/>
</dbReference>
<protein>
    <submittedName>
        <fullName evidence="7">Na+/melibiose symporter-like transporter</fullName>
    </submittedName>
</protein>
<feature type="transmembrane region" description="Helical" evidence="5">
    <location>
        <begin position="144"/>
        <end position="164"/>
    </location>
</feature>
<dbReference type="eggNOG" id="COG2211">
    <property type="taxonomic scope" value="Bacteria"/>
</dbReference>
<organism evidence="7 8">
    <name type="scientific">Sanguibacter keddieii (strain ATCC 51767 / DSM 10542 / NCFB 3025 / ST-74)</name>
    <dbReference type="NCBI Taxonomy" id="446469"/>
    <lineage>
        <taxon>Bacteria</taxon>
        <taxon>Bacillati</taxon>
        <taxon>Actinomycetota</taxon>
        <taxon>Actinomycetes</taxon>
        <taxon>Micrococcales</taxon>
        <taxon>Sanguibacteraceae</taxon>
        <taxon>Sanguibacter</taxon>
    </lineage>
</organism>